<reference evidence="1" key="1">
    <citation type="submission" date="2022-08" db="EMBL/GenBank/DDBJ databases">
        <title>Genome sequencing of Nocardioides sp. STR2.</title>
        <authorList>
            <person name="So Y."/>
        </authorList>
    </citation>
    <scope>NUCLEOTIDE SEQUENCE</scope>
    <source>
        <strain evidence="1">STR2</strain>
    </source>
</reference>
<comment type="caution">
    <text evidence="1">The sequence shown here is derived from an EMBL/GenBank/DDBJ whole genome shotgun (WGS) entry which is preliminary data.</text>
</comment>
<dbReference type="RefSeq" id="WP_268111385.1">
    <property type="nucleotide sequence ID" value="NZ_JAPPUX010000002.1"/>
</dbReference>
<dbReference type="Proteomes" id="UP001074726">
    <property type="component" value="Unassembled WGS sequence"/>
</dbReference>
<protein>
    <submittedName>
        <fullName evidence="1">Uncharacterized protein</fullName>
    </submittedName>
</protein>
<dbReference type="EMBL" id="JAPPUX010000002">
    <property type="protein sequence ID" value="MCY4726508.1"/>
    <property type="molecule type" value="Genomic_DNA"/>
</dbReference>
<keyword evidence="2" id="KW-1185">Reference proteome</keyword>
<evidence type="ECO:0000313" key="1">
    <source>
        <dbReference type="EMBL" id="MCY4726508.1"/>
    </source>
</evidence>
<accession>A0ABT4CC23</accession>
<organism evidence="1 2">
    <name type="scientific">Nocardioides pini</name>
    <dbReference type="NCBI Taxonomy" id="2975053"/>
    <lineage>
        <taxon>Bacteria</taxon>
        <taxon>Bacillati</taxon>
        <taxon>Actinomycetota</taxon>
        <taxon>Actinomycetes</taxon>
        <taxon>Propionibacteriales</taxon>
        <taxon>Nocardioidaceae</taxon>
        <taxon>Nocardioides</taxon>
    </lineage>
</organism>
<sequence length="181" mass="19600">MAIAIVHPGARLLAPALDALADVVAGDWTCAARLCAVRLRDPDACALDLAVAAARAGVTCGCRQPYRYRLHHRMLVVDEHPSLLSTALDLQVRLVMGQWDALELVTPPSGRPVQGWRAPEVLEVRVRHQRPDAWTSLYASRNLSVAPTAARLAHHVLTKLDGGVVRHRYDVPAGPASVHVA</sequence>
<evidence type="ECO:0000313" key="2">
    <source>
        <dbReference type="Proteomes" id="UP001074726"/>
    </source>
</evidence>
<gene>
    <name evidence="1" type="ORF">NYO98_09475</name>
</gene>
<name>A0ABT4CC23_9ACTN</name>
<proteinExistence type="predicted"/>